<gene>
    <name evidence="2" type="ORF">B8V81_0543</name>
</gene>
<proteinExistence type="predicted"/>
<name>A0A2N5NDI9_9BACL</name>
<organism evidence="2 3">
    <name type="scientific">Paenibacillus pasadenensis</name>
    <dbReference type="NCBI Taxonomy" id="217090"/>
    <lineage>
        <taxon>Bacteria</taxon>
        <taxon>Bacillati</taxon>
        <taxon>Bacillota</taxon>
        <taxon>Bacilli</taxon>
        <taxon>Bacillales</taxon>
        <taxon>Paenibacillaceae</taxon>
        <taxon>Paenibacillus</taxon>
    </lineage>
</organism>
<evidence type="ECO:0000256" key="1">
    <source>
        <dbReference type="SAM" id="MobiDB-lite"/>
    </source>
</evidence>
<dbReference type="AlphaFoldDB" id="A0A2N5NDI9"/>
<accession>A0A2N5NDI9</accession>
<keyword evidence="3" id="KW-1185">Reference proteome</keyword>
<dbReference type="Proteomes" id="UP000234789">
    <property type="component" value="Unassembled WGS sequence"/>
</dbReference>
<dbReference type="EMBL" id="NFEZ01000001">
    <property type="protein sequence ID" value="PLT48411.1"/>
    <property type="molecule type" value="Genomic_DNA"/>
</dbReference>
<protein>
    <submittedName>
        <fullName evidence="2">Uncharacterized protein</fullName>
    </submittedName>
</protein>
<evidence type="ECO:0000313" key="2">
    <source>
        <dbReference type="EMBL" id="PLT48411.1"/>
    </source>
</evidence>
<evidence type="ECO:0000313" key="3">
    <source>
        <dbReference type="Proteomes" id="UP000234789"/>
    </source>
</evidence>
<feature type="region of interest" description="Disordered" evidence="1">
    <location>
        <begin position="21"/>
        <end position="61"/>
    </location>
</feature>
<feature type="compositionally biased region" description="Low complexity" evidence="1">
    <location>
        <begin position="40"/>
        <end position="50"/>
    </location>
</feature>
<comment type="caution">
    <text evidence="2">The sequence shown here is derived from an EMBL/GenBank/DDBJ whole genome shotgun (WGS) entry which is preliminary data.</text>
</comment>
<reference evidence="2 3" key="1">
    <citation type="submission" date="2017-05" db="EMBL/GenBank/DDBJ databases">
        <title>Functional genome analysis of Paenibacillus pasadenensis strain R16: insights on endophytic life style and antifungal activity.</title>
        <authorList>
            <person name="Passera A."/>
            <person name="Marcolungo L."/>
            <person name="Casati P."/>
            <person name="Brasca M."/>
            <person name="Quaglino F."/>
            <person name="Delledonne M."/>
        </authorList>
    </citation>
    <scope>NUCLEOTIDE SEQUENCE [LARGE SCALE GENOMIC DNA]</scope>
    <source>
        <strain evidence="2 3">R16</strain>
    </source>
</reference>
<sequence length="153" mass="15056">MPGTADDPVVTKSYVDQKIAEALKGGATAPTSTPSPSPSQAPSSAPTAAPGAGGGSSDEGGVKVINVPLGKTLIAADGTEVVVRGGKAVAYSPDSNGIADVTAGIDIKSGSSVPQNHLILFPRGGRGVGSADGMKVGLTVMVRGAYEIKTIEK</sequence>